<dbReference type="InterPro" id="IPR036890">
    <property type="entry name" value="HATPase_C_sf"/>
</dbReference>
<proteinExistence type="predicted"/>
<dbReference type="EMBL" id="QJPH01000194">
    <property type="protein sequence ID" value="PZN83070.1"/>
    <property type="molecule type" value="Genomic_DNA"/>
</dbReference>
<dbReference type="SUPFAM" id="SSF55874">
    <property type="entry name" value="ATPase domain of HSP90 chaperone/DNA topoisomerase II/histidine kinase"/>
    <property type="match status" value="1"/>
</dbReference>
<dbReference type="AlphaFoldDB" id="A0A2W4T6W8"/>
<evidence type="ECO:0000313" key="1">
    <source>
        <dbReference type="EMBL" id="PZN83070.1"/>
    </source>
</evidence>
<sequence>MTTTEKSETTLKVNQGNLVKNLRFSFTNGTTVLGELMQNARRAGATKVEIDFAPETKTLVVRDDGCGIDCYQTLLTIAESGWDAEVVEQEHPFGLGFLSALFACEHLEVESKGGLIAMPTEDILSFKPVTVTPVVRCPAEPRFEGDVCGCGPTNLNGPDGEGVYDCLDCGIFFTAESMGNRYWGGTTTIRLGGFKPDASQVASCLSELAKGFPIPVIFNGQALHRPWAFDSGKAFIDTRIGKVHLKGFGPGESWTDSVQELQICLQGLPIYRTKGYWRGDSMVNIVHLDSRQFHARLPDRDKLIDEEDVVKQVKSVVQKEAIAKINALKDTLSPAEFAEGYETLKLWDCLALLNDVPVIPKGVLAYIQHYPIKEGCSPVNLEPAGLVTREDVETGKVTVAELEDIDETGAAPWMYTWHKDMRVYDNPLDKGHWLFQHLVDFTRQEVQVEIVGETHRAYFNGQWVCGDAAFCEKYRLTFADESLEIEGDSMYLEDRGLFVVPKGDASGGVVRQASSYFDEYDNFNESVKDEDEWAFQKFVIANTSPDPAKAIQRLLPSFAGCPKVFGKRFTLALDANGRVVSVEESVEESADDKPAGHGLEG</sequence>
<dbReference type="Proteomes" id="UP000249396">
    <property type="component" value="Unassembled WGS sequence"/>
</dbReference>
<protein>
    <recommendedName>
        <fullName evidence="3">ATP-binding protein</fullName>
    </recommendedName>
</protein>
<comment type="caution">
    <text evidence="1">The sequence shown here is derived from an EMBL/GenBank/DDBJ whole genome shotgun (WGS) entry which is preliminary data.</text>
</comment>
<evidence type="ECO:0008006" key="3">
    <source>
        <dbReference type="Google" id="ProtNLM"/>
    </source>
</evidence>
<evidence type="ECO:0000313" key="2">
    <source>
        <dbReference type="Proteomes" id="UP000249396"/>
    </source>
</evidence>
<dbReference type="Pfam" id="PF13589">
    <property type="entry name" value="HATPase_c_3"/>
    <property type="match status" value="1"/>
</dbReference>
<dbReference type="Gene3D" id="3.30.565.10">
    <property type="entry name" value="Histidine kinase-like ATPase, C-terminal domain"/>
    <property type="match status" value="1"/>
</dbReference>
<name>A0A2W4T6W8_9GAMM</name>
<accession>A0A2W4T6W8</accession>
<organism evidence="1 2">
    <name type="scientific">Candidatus Methylumidiphilus alinenensis</name>
    <dbReference type="NCBI Taxonomy" id="2202197"/>
    <lineage>
        <taxon>Bacteria</taxon>
        <taxon>Pseudomonadati</taxon>
        <taxon>Pseudomonadota</taxon>
        <taxon>Gammaproteobacteria</taxon>
        <taxon>Methylococcales</taxon>
        <taxon>Candidatus Methylumidiphilus</taxon>
    </lineage>
</organism>
<gene>
    <name evidence="1" type="ORF">DM484_05345</name>
</gene>
<reference evidence="1 2" key="1">
    <citation type="journal article" date="2018" name="Aquat. Microb. Ecol.">
        <title>Gammaproteobacterial methanotrophs dominate.</title>
        <authorList>
            <person name="Rissanen A.J."/>
            <person name="Saarenheimo J."/>
            <person name="Tiirola M."/>
            <person name="Peura S."/>
            <person name="Aalto S.L."/>
            <person name="Karvinen A."/>
            <person name="Nykanen H."/>
        </authorList>
    </citation>
    <scope>NUCLEOTIDE SEQUENCE [LARGE SCALE GENOMIC DNA]</scope>
    <source>
        <strain evidence="1">AMbin10</strain>
    </source>
</reference>